<dbReference type="Pfam" id="PF00892">
    <property type="entry name" value="EamA"/>
    <property type="match status" value="2"/>
</dbReference>
<dbReference type="AlphaFoldDB" id="A0A1Y0IE42"/>
<proteinExistence type="predicted"/>
<feature type="transmembrane region" description="Helical" evidence="6">
    <location>
        <begin position="255"/>
        <end position="275"/>
    </location>
</feature>
<accession>A0A1Y0IE42</accession>
<dbReference type="InterPro" id="IPR051258">
    <property type="entry name" value="Diverse_Substrate_Transporter"/>
</dbReference>
<dbReference type="GO" id="GO:0005886">
    <property type="term" value="C:plasma membrane"/>
    <property type="evidence" value="ECO:0007669"/>
    <property type="project" value="UniProtKB-SubCell"/>
</dbReference>
<dbReference type="RefSeq" id="WP_087462882.1">
    <property type="nucleotide sequence ID" value="NZ_CP021425.1"/>
</dbReference>
<dbReference type="Proteomes" id="UP000196027">
    <property type="component" value="Chromosome"/>
</dbReference>
<sequence length="324" mass="34708">MKSNSLAVAVGLLMAATLSWGGMFAVAKPALGVMDPFYLTLIRYGVAAVLFVLILIWVEGAGALRLEGRLGLLFLLATLGFAGFNLLAFNGLVHTRPEHGAVIMAMMPMITAILTWLFKGVRPKRFTLAAIIVAFLGVFLVITRGDPMQASAGGSGQWGLVFLAGAFCWVSYTMGAQSFPNWSPLRYTAVTCVLGTISITLITFGFTMSGMIHTPDWETVVSLKGTFLYLIVLGALVAVLSWNTGIKIMGPVNGVLFINFVPITAFTIGVIQGRSFTTAELVGASFVIGALVANNLYLRKLERAAKMSDRTELVNSVARLKPTT</sequence>
<keyword evidence="9" id="KW-1185">Reference proteome</keyword>
<gene>
    <name evidence="8" type="ORF">OLMES_4038</name>
</gene>
<keyword evidence="5 6" id="KW-0472">Membrane</keyword>
<keyword evidence="2" id="KW-1003">Cell membrane</keyword>
<dbReference type="InterPro" id="IPR037185">
    <property type="entry name" value="EmrE-like"/>
</dbReference>
<evidence type="ECO:0000256" key="4">
    <source>
        <dbReference type="ARBA" id="ARBA00022989"/>
    </source>
</evidence>
<comment type="subcellular location">
    <subcellularLocation>
        <location evidence="1">Cell membrane</location>
        <topology evidence="1">Multi-pass membrane protein</topology>
    </subcellularLocation>
</comment>
<dbReference type="OrthoDB" id="4167046at2"/>
<dbReference type="PANTHER" id="PTHR42920">
    <property type="entry name" value="OS03G0707200 PROTEIN-RELATED"/>
    <property type="match status" value="1"/>
</dbReference>
<feature type="transmembrane region" description="Helical" evidence="6">
    <location>
        <begin position="70"/>
        <end position="93"/>
    </location>
</feature>
<reference evidence="8 9" key="1">
    <citation type="submission" date="2017-05" db="EMBL/GenBank/DDBJ databases">
        <title>Genomic insights into alkan degradation activity of Oleiphilus messinensis.</title>
        <authorList>
            <person name="Kozyavkin S.A."/>
            <person name="Slesarev A.I."/>
            <person name="Golyshin P.N."/>
            <person name="Korzhenkov A."/>
            <person name="Golyshina O.N."/>
            <person name="Toshchakov S.V."/>
        </authorList>
    </citation>
    <scope>NUCLEOTIDE SEQUENCE [LARGE SCALE GENOMIC DNA]</scope>
    <source>
        <strain evidence="8 9">ME102</strain>
    </source>
</reference>
<dbReference type="InterPro" id="IPR000620">
    <property type="entry name" value="EamA_dom"/>
</dbReference>
<feature type="transmembrane region" description="Helical" evidence="6">
    <location>
        <begin position="37"/>
        <end position="58"/>
    </location>
</feature>
<dbReference type="PANTHER" id="PTHR42920:SF14">
    <property type="entry name" value="TRANSPORTER, DRUG_METABOLITE EXPORTER FAMILY"/>
    <property type="match status" value="1"/>
</dbReference>
<keyword evidence="3 6" id="KW-0812">Transmembrane</keyword>
<evidence type="ECO:0000259" key="7">
    <source>
        <dbReference type="Pfam" id="PF00892"/>
    </source>
</evidence>
<feature type="transmembrane region" description="Helical" evidence="6">
    <location>
        <begin position="125"/>
        <end position="143"/>
    </location>
</feature>
<feature type="transmembrane region" description="Helical" evidence="6">
    <location>
        <begin position="155"/>
        <end position="175"/>
    </location>
</feature>
<keyword evidence="4 6" id="KW-1133">Transmembrane helix</keyword>
<feature type="transmembrane region" description="Helical" evidence="6">
    <location>
        <begin position="187"/>
        <end position="206"/>
    </location>
</feature>
<evidence type="ECO:0000256" key="1">
    <source>
        <dbReference type="ARBA" id="ARBA00004651"/>
    </source>
</evidence>
<evidence type="ECO:0000256" key="2">
    <source>
        <dbReference type="ARBA" id="ARBA00022475"/>
    </source>
</evidence>
<feature type="domain" description="EamA" evidence="7">
    <location>
        <begin position="160"/>
        <end position="293"/>
    </location>
</feature>
<protein>
    <recommendedName>
        <fullName evidence="7">EamA domain-containing protein</fullName>
    </recommendedName>
</protein>
<evidence type="ECO:0000256" key="6">
    <source>
        <dbReference type="SAM" id="Phobius"/>
    </source>
</evidence>
<dbReference type="EMBL" id="CP021425">
    <property type="protein sequence ID" value="ARU58056.1"/>
    <property type="molecule type" value="Genomic_DNA"/>
</dbReference>
<evidence type="ECO:0000313" key="8">
    <source>
        <dbReference type="EMBL" id="ARU58056.1"/>
    </source>
</evidence>
<name>A0A1Y0IE42_9GAMM</name>
<evidence type="ECO:0000313" key="9">
    <source>
        <dbReference type="Proteomes" id="UP000196027"/>
    </source>
</evidence>
<feature type="transmembrane region" description="Helical" evidence="6">
    <location>
        <begin position="99"/>
        <end position="118"/>
    </location>
</feature>
<evidence type="ECO:0000256" key="3">
    <source>
        <dbReference type="ARBA" id="ARBA00022692"/>
    </source>
</evidence>
<evidence type="ECO:0000256" key="5">
    <source>
        <dbReference type="ARBA" id="ARBA00023136"/>
    </source>
</evidence>
<organism evidence="8 9">
    <name type="scientific">Oleiphilus messinensis</name>
    <dbReference type="NCBI Taxonomy" id="141451"/>
    <lineage>
        <taxon>Bacteria</taxon>
        <taxon>Pseudomonadati</taxon>
        <taxon>Pseudomonadota</taxon>
        <taxon>Gammaproteobacteria</taxon>
        <taxon>Oceanospirillales</taxon>
        <taxon>Oleiphilaceae</taxon>
        <taxon>Oleiphilus</taxon>
    </lineage>
</organism>
<feature type="domain" description="EamA" evidence="7">
    <location>
        <begin position="10"/>
        <end position="142"/>
    </location>
</feature>
<feature type="transmembrane region" description="Helical" evidence="6">
    <location>
        <begin position="281"/>
        <end position="298"/>
    </location>
</feature>
<dbReference type="SUPFAM" id="SSF103481">
    <property type="entry name" value="Multidrug resistance efflux transporter EmrE"/>
    <property type="match status" value="1"/>
</dbReference>
<dbReference type="KEGG" id="ome:OLMES_4038"/>
<feature type="transmembrane region" description="Helical" evidence="6">
    <location>
        <begin position="226"/>
        <end position="243"/>
    </location>
</feature>